<dbReference type="InterPro" id="IPR023408">
    <property type="entry name" value="MscS_beta-dom_sf"/>
</dbReference>
<dbReference type="InterPro" id="IPR014710">
    <property type="entry name" value="RmlC-like_jellyroll"/>
</dbReference>
<evidence type="ECO:0000256" key="4">
    <source>
        <dbReference type="ARBA" id="ARBA00023136"/>
    </source>
</evidence>
<feature type="domain" description="Cyclic nucleotide-binding" evidence="6">
    <location>
        <begin position="338"/>
        <end position="457"/>
    </location>
</feature>
<dbReference type="InterPro" id="IPR045275">
    <property type="entry name" value="MscS_archaea/bacteria_type"/>
</dbReference>
<evidence type="ECO:0000256" key="5">
    <source>
        <dbReference type="RuleBase" id="RU369025"/>
    </source>
</evidence>
<dbReference type="SUPFAM" id="SSF51206">
    <property type="entry name" value="cAMP-binding domain-like"/>
    <property type="match status" value="1"/>
</dbReference>
<comment type="caution">
    <text evidence="5">Lacks conserved residue(s) required for the propagation of feature annotation.</text>
</comment>
<dbReference type="InterPro" id="IPR006686">
    <property type="entry name" value="MscS_channel_CS"/>
</dbReference>
<proteinExistence type="inferred from homology"/>
<dbReference type="Pfam" id="PF00924">
    <property type="entry name" value="MS_channel_2nd"/>
    <property type="match status" value="1"/>
</dbReference>
<dbReference type="InterPro" id="IPR010920">
    <property type="entry name" value="LSM_dom_sf"/>
</dbReference>
<evidence type="ECO:0000313" key="8">
    <source>
        <dbReference type="EMBL" id="VEH85300.1"/>
    </source>
</evidence>
<evidence type="ECO:0000313" key="10">
    <source>
        <dbReference type="Proteomes" id="UP000281170"/>
    </source>
</evidence>
<feature type="transmembrane region" description="Helical" evidence="5">
    <location>
        <begin position="6"/>
        <end position="26"/>
    </location>
</feature>
<evidence type="ECO:0000313" key="9">
    <source>
        <dbReference type="Proteomes" id="UP000054859"/>
    </source>
</evidence>
<dbReference type="STRING" id="45056.Lade_0416"/>
<dbReference type="CDD" id="cd00038">
    <property type="entry name" value="CAP_ED"/>
    <property type="match status" value="1"/>
</dbReference>
<keyword evidence="8" id="KW-0614">Plasmid</keyword>
<dbReference type="AlphaFoldDB" id="A0A0W0R409"/>
<comment type="subunit">
    <text evidence="5">Homoheptamer.</text>
</comment>
<keyword evidence="3 5" id="KW-1133">Transmembrane helix</keyword>
<evidence type="ECO:0000256" key="2">
    <source>
        <dbReference type="ARBA" id="ARBA00022692"/>
    </source>
</evidence>
<keyword evidence="2 5" id="KW-0812">Transmembrane</keyword>
<dbReference type="InterPro" id="IPR000595">
    <property type="entry name" value="cNMP-bd_dom"/>
</dbReference>
<organism evidence="7 9">
    <name type="scientific">Legionella adelaidensis</name>
    <dbReference type="NCBI Taxonomy" id="45056"/>
    <lineage>
        <taxon>Bacteria</taxon>
        <taxon>Pseudomonadati</taxon>
        <taxon>Pseudomonadota</taxon>
        <taxon>Gammaproteobacteria</taxon>
        <taxon>Legionellales</taxon>
        <taxon>Legionellaceae</taxon>
        <taxon>Legionella</taxon>
    </lineage>
</organism>
<dbReference type="InterPro" id="IPR006685">
    <property type="entry name" value="MscS_channel_2nd"/>
</dbReference>
<dbReference type="Gene3D" id="2.30.30.60">
    <property type="match status" value="1"/>
</dbReference>
<dbReference type="KEGG" id="ladl:NCTC12735_00926"/>
<dbReference type="PROSITE" id="PS50042">
    <property type="entry name" value="CNMP_BINDING_3"/>
    <property type="match status" value="1"/>
</dbReference>
<keyword evidence="5" id="KW-0406">Ion transport</keyword>
<feature type="transmembrane region" description="Helical" evidence="5">
    <location>
        <begin position="71"/>
        <end position="94"/>
    </location>
</feature>
<dbReference type="InterPro" id="IPR018490">
    <property type="entry name" value="cNMP-bd_dom_sf"/>
</dbReference>
<dbReference type="Gene3D" id="2.60.120.10">
    <property type="entry name" value="Jelly Rolls"/>
    <property type="match status" value="1"/>
</dbReference>
<dbReference type="SUPFAM" id="SSF50182">
    <property type="entry name" value="Sm-like ribonucleoproteins"/>
    <property type="match status" value="1"/>
</dbReference>
<dbReference type="EMBL" id="LNKA01000001">
    <property type="protein sequence ID" value="KTC65758.1"/>
    <property type="molecule type" value="Genomic_DNA"/>
</dbReference>
<protein>
    <recommendedName>
        <fullName evidence="5">Small-conductance mechanosensitive channel</fullName>
    </recommendedName>
</protein>
<dbReference type="RefSeq" id="WP_058461493.1">
    <property type="nucleotide sequence ID" value="NZ_CAAAHS010000004.1"/>
</dbReference>
<gene>
    <name evidence="7" type="ORF">Lade_0416</name>
    <name evidence="8" type="ORF">NCTC12735_00926</name>
</gene>
<dbReference type="PROSITE" id="PS01246">
    <property type="entry name" value="UPF0003"/>
    <property type="match status" value="1"/>
</dbReference>
<name>A0A0W0R409_9GAMM</name>
<feature type="transmembrane region" description="Helical" evidence="5">
    <location>
        <begin position="138"/>
        <end position="158"/>
    </location>
</feature>
<comment type="subcellular location">
    <subcellularLocation>
        <location evidence="5">Cell inner membrane</location>
        <topology evidence="5">Multi-pass membrane protein</topology>
    </subcellularLocation>
    <subcellularLocation>
        <location evidence="1">Membrane</location>
    </subcellularLocation>
</comment>
<dbReference type="PATRIC" id="fig|45056.6.peg.431"/>
<dbReference type="Proteomes" id="UP000054859">
    <property type="component" value="Unassembled WGS sequence"/>
</dbReference>
<evidence type="ECO:0000313" key="7">
    <source>
        <dbReference type="EMBL" id="KTC65758.1"/>
    </source>
</evidence>
<comment type="function">
    <text evidence="5">Mechanosensitive channel that participates in the regulation of osmotic pressure changes within the cell, opening in response to stretch forces in the membrane lipid bilayer, without the need for other proteins. Contributes to normal resistance to hypoosmotic shock. Forms an ion channel of 1.0 nanosiemens conductance with a slight preference for anions.</text>
</comment>
<reference evidence="8 10" key="2">
    <citation type="submission" date="2018-12" db="EMBL/GenBank/DDBJ databases">
        <authorList>
            <consortium name="Pathogen Informatics"/>
        </authorList>
    </citation>
    <scope>NUCLEOTIDE SEQUENCE [LARGE SCALE GENOMIC DNA]</scope>
    <source>
        <strain evidence="8 10">NCTC12735</strain>
        <plasmid evidence="10">13</plasmid>
    </source>
</reference>
<dbReference type="OrthoDB" id="9775207at2"/>
<keyword evidence="5" id="KW-1003">Cell membrane</keyword>
<evidence type="ECO:0000256" key="1">
    <source>
        <dbReference type="ARBA" id="ARBA00004370"/>
    </source>
</evidence>
<dbReference type="PANTHER" id="PTHR30221">
    <property type="entry name" value="SMALL-CONDUCTANCE MECHANOSENSITIVE CHANNEL"/>
    <property type="match status" value="1"/>
</dbReference>
<accession>A0A0W0R409</accession>
<dbReference type="Proteomes" id="UP000281170">
    <property type="component" value="Plasmid 13"/>
</dbReference>
<evidence type="ECO:0000256" key="3">
    <source>
        <dbReference type="ARBA" id="ARBA00022989"/>
    </source>
</evidence>
<evidence type="ECO:0000259" key="6">
    <source>
        <dbReference type="PROSITE" id="PS50042"/>
    </source>
</evidence>
<dbReference type="GO" id="GO:0008381">
    <property type="term" value="F:mechanosensitive monoatomic ion channel activity"/>
    <property type="evidence" value="ECO:0007669"/>
    <property type="project" value="InterPro"/>
</dbReference>
<dbReference type="EMBL" id="LR134422">
    <property type="protein sequence ID" value="VEH85300.1"/>
    <property type="molecule type" value="Genomic_DNA"/>
</dbReference>
<dbReference type="GO" id="GO:0005886">
    <property type="term" value="C:plasma membrane"/>
    <property type="evidence" value="ECO:0007669"/>
    <property type="project" value="UniProtKB-SubCell"/>
</dbReference>
<geneLocation type="plasmid" evidence="8 10">
    <name>13</name>
</geneLocation>
<dbReference type="PANTHER" id="PTHR30221:SF1">
    <property type="entry name" value="SMALL-CONDUCTANCE MECHANOSENSITIVE CHANNEL"/>
    <property type="match status" value="1"/>
</dbReference>
<comment type="similarity">
    <text evidence="5">Belongs to the MscS (TC 1.A.23) family.</text>
</comment>
<reference evidence="7 9" key="1">
    <citation type="submission" date="2015-11" db="EMBL/GenBank/DDBJ databases">
        <title>Identification of large and diverse effector repertoires of 38 Legionella species.</title>
        <authorList>
            <person name="Burstein D."/>
            <person name="Amaro F."/>
            <person name="Zusman T."/>
            <person name="Lifshitz Z."/>
            <person name="Cohen O."/>
            <person name="Gilbert J.A."/>
            <person name="Pupko T."/>
            <person name="Shuman H.A."/>
            <person name="Segal G."/>
        </authorList>
    </citation>
    <scope>NUCLEOTIDE SEQUENCE [LARGE SCALE GENOMIC DNA]</scope>
    <source>
        <strain evidence="7 9">1762-AUS-E</strain>
    </source>
</reference>
<dbReference type="Pfam" id="PF00027">
    <property type="entry name" value="cNMP_binding"/>
    <property type="match status" value="1"/>
</dbReference>
<keyword evidence="9" id="KW-1185">Reference proteome</keyword>
<sequence>MTVTELLDTFLLLALLLFCIWGLNYFLNKLVFGPSNRLFLALSIFILMSGIIFLMYHGVRYIDDPTTNYSIYILFACLWWFAAGYLLIQLLSFFIWSKFLLRDGAGINKLLRDLLSLVIFIITVALITHFVFNRSAVGIFVVLAVITIILGYSAQNVLRDIFSGIGLNLANQFREGDLIKVMGLLGVESAGIVKDINWRFVNLLTADGNNLSIPNSIVARQPITNYSRPYPTRGIKITLPLSAGLSPERVKNVLISSALSADKIANHISPKARLIQSQGEINTYQLTCYTKETDEDAMTDEILSIIWYQLKRNGLIEHTEEKKYTATQIKQYLQKTDLFSVLTAEEVTALAKNSVVGHYGPPERILEQGQKSTSLFLIMNGGVDAYITSNNKIMKIASFQEGEYFGEMSLLTGEPCNARIVVSTESTLIEINHSSMMQLFNKRPELMEKMSEVLVMQTMKNVEVSEDNEKLTINSKKTKIARMAYQIRSFFRKKVAQK</sequence>
<keyword evidence="5" id="KW-0407">Ion channel</keyword>
<feature type="transmembrane region" description="Helical" evidence="5">
    <location>
        <begin position="38"/>
        <end position="59"/>
    </location>
</feature>
<keyword evidence="5" id="KW-0813">Transport</keyword>
<dbReference type="SMART" id="SM00100">
    <property type="entry name" value="cNMP"/>
    <property type="match status" value="1"/>
</dbReference>
<feature type="transmembrane region" description="Helical" evidence="5">
    <location>
        <begin position="114"/>
        <end position="132"/>
    </location>
</feature>
<keyword evidence="5" id="KW-0997">Cell inner membrane</keyword>
<keyword evidence="4 5" id="KW-0472">Membrane</keyword>